<dbReference type="Proteomes" id="UP000831701">
    <property type="component" value="Chromosome 9"/>
</dbReference>
<organism evidence="1 2">
    <name type="scientific">Scortum barcoo</name>
    <name type="common">barcoo grunter</name>
    <dbReference type="NCBI Taxonomy" id="214431"/>
    <lineage>
        <taxon>Eukaryota</taxon>
        <taxon>Metazoa</taxon>
        <taxon>Chordata</taxon>
        <taxon>Craniata</taxon>
        <taxon>Vertebrata</taxon>
        <taxon>Euteleostomi</taxon>
        <taxon>Actinopterygii</taxon>
        <taxon>Neopterygii</taxon>
        <taxon>Teleostei</taxon>
        <taxon>Neoteleostei</taxon>
        <taxon>Acanthomorphata</taxon>
        <taxon>Eupercaria</taxon>
        <taxon>Centrarchiformes</taxon>
        <taxon>Terapontoidei</taxon>
        <taxon>Terapontidae</taxon>
        <taxon>Scortum</taxon>
    </lineage>
</organism>
<comment type="caution">
    <text evidence="1">The sequence shown here is derived from an EMBL/GenBank/DDBJ whole genome shotgun (WGS) entry which is preliminary data.</text>
</comment>
<evidence type="ECO:0000313" key="1">
    <source>
        <dbReference type="EMBL" id="KAI3367084.1"/>
    </source>
</evidence>
<gene>
    <name evidence="1" type="ORF">L3Q82_008122</name>
</gene>
<protein>
    <submittedName>
        <fullName evidence="1">Uncharacterized protein</fullName>
    </submittedName>
</protein>
<sequence length="415" mass="45741">MTVWTGQDNTDALVKKGNSRLFLLRRLRSFGVQGPLLRTFYDSVVASAIFYGIVCWASSITDRDRRRMDRLVRASSDLGCPLDSVEVVGNGRMMAKLSSLLNNTSHPLQDTLTALGSSFSERLLHPRCVKESPVLYSLFTHNCVASHKDNTILKFADDTTVMGLIFGGDETAYRSEVASLVKWCDRKNNLSLNTDKTKEMVLDMRRERRQHQPLMITDSEVECVSSFKLTSVMTWTLNIAQHHPAGQEGSSAAVLTFLRRLRKSGMTQRTQRTYLHRRHREHPDQLQHAVVREQHCCRPQMPTESGEDGREDRPGTTALSAGHQPPQSPQESLQHHQNTPPPPAGGGAAEASETERQSSHGPTTGGGGATGATSQTQGRGCCSLSRDAQTSLTPDTSSSSSEGDSRRHSQASQET</sequence>
<dbReference type="EMBL" id="CM041539">
    <property type="protein sequence ID" value="KAI3367084.1"/>
    <property type="molecule type" value="Genomic_DNA"/>
</dbReference>
<reference evidence="1" key="1">
    <citation type="submission" date="2022-04" db="EMBL/GenBank/DDBJ databases">
        <title>Jade perch genome.</title>
        <authorList>
            <person name="Chao B."/>
        </authorList>
    </citation>
    <scope>NUCLEOTIDE SEQUENCE</scope>
    <source>
        <strain evidence="1">CB-2022</strain>
    </source>
</reference>
<keyword evidence="2" id="KW-1185">Reference proteome</keyword>
<name>A0ACB8WH16_9TELE</name>
<accession>A0ACB8WH16</accession>
<evidence type="ECO:0000313" key="2">
    <source>
        <dbReference type="Proteomes" id="UP000831701"/>
    </source>
</evidence>
<proteinExistence type="predicted"/>